<dbReference type="PANTHER" id="PTHR43806:SF11">
    <property type="entry name" value="CEREVISIN-RELATED"/>
    <property type="match status" value="1"/>
</dbReference>
<evidence type="ECO:0000256" key="2">
    <source>
        <dbReference type="ARBA" id="ARBA00022670"/>
    </source>
</evidence>
<evidence type="ECO:0000259" key="10">
    <source>
        <dbReference type="Pfam" id="PF00082"/>
    </source>
</evidence>
<feature type="region of interest" description="Disordered" evidence="8">
    <location>
        <begin position="26"/>
        <end position="53"/>
    </location>
</feature>
<evidence type="ECO:0000256" key="7">
    <source>
        <dbReference type="RuleBase" id="RU003355"/>
    </source>
</evidence>
<dbReference type="InterPro" id="IPR013783">
    <property type="entry name" value="Ig-like_fold"/>
</dbReference>
<dbReference type="SUPFAM" id="SSF81296">
    <property type="entry name" value="E set domains"/>
    <property type="match status" value="1"/>
</dbReference>
<dbReference type="PIRSF" id="PIRSF037854">
    <property type="entry name" value="Dihydropyridine_esterase"/>
    <property type="match status" value="1"/>
</dbReference>
<dbReference type="InterPro" id="IPR015500">
    <property type="entry name" value="Peptidase_S8_subtilisin-rel"/>
</dbReference>
<feature type="domain" description="Peptidase S8/S53" evidence="10">
    <location>
        <begin position="230"/>
        <end position="493"/>
    </location>
</feature>
<feature type="active site" description="Charge relay system" evidence="5 6">
    <location>
        <position position="271"/>
    </location>
</feature>
<dbReference type="Pfam" id="PF00082">
    <property type="entry name" value="Peptidase_S8"/>
    <property type="match status" value="1"/>
</dbReference>
<dbReference type="GO" id="GO:0006508">
    <property type="term" value="P:proteolysis"/>
    <property type="evidence" value="ECO:0007669"/>
    <property type="project" value="UniProtKB-KW"/>
</dbReference>
<feature type="active site" description="Charge relay system" evidence="5 6">
    <location>
        <position position="239"/>
    </location>
</feature>
<dbReference type="InterPro" id="IPR022398">
    <property type="entry name" value="Peptidase_S8_His-AS"/>
</dbReference>
<sequence length="1121" mass="117005">MHHARRFAALGLVSVLALSAPIPASASSAVPGTPDRAGLSARPAVPGAPNADRSATVTLITGDRVTVTGSAAAVRPGVGREDVRFLVRRERGHLSVTPQDALPLLRAGRVDPRLFDVTELVDAGYDDVHRDTLPLLVSYGSAGTARSAAGALPGARVTRDLPAIRGAALSTGKSSLGAVWATITSGPSAARLGAAGGVERIWLDGRRRVTLDHSVPQIGAPAAWAAGLTGKGVSVAVLDTGVDATHPDLAGKVAEARNFTEVTDGRDMVGHGTHVASTIAGSGAASDGRYRGVAPDATLLDGKVCEDSGCSESAILAGMQWAAVEKKASVVNMSLSGWDTPEVDPLEEAVQTLTAQAGTLFVTAAGNDGADGSVGSPASADAALAVGAVDRDDELADFSSRGPRVGDDALKPDITAPGVEIVAARAANGVIGDPVGERYVAISGTSMATPHVAGSAALLAQRHPGWRADRLKATLMAAAKPHPTQTAYQQGAGRVDVAHAITQLVSTDPVSVSFGRALWPHGDDAPITRTVTWRNDGPDPVILDLSVEGAGPDGRALPAGMFQLGANQLTVPAGGTAATTVTADTRLGDVDGYWTGRVVARSGSTVAVTPLAVHREVESYTLTVEHLNRAGERTAGHSTTLVGLGGFGFWDVYGTDGVATVRLPKGRYGLSSLIFEGEPDGEPAGLSMLAQPELTVERDTRITIDARRTKPVRTTIPERGATPELIDVSSVFSADDGSVYGIGIWTDTFTGLTTGQIGKPVSAARFVATVSSQWIRPGTAPSPYLYALAEAVPGRMPTGFVRNYARRDLATVVHRFRGGYPGLEAERLVFAELGYNTGSSALALPTPVPGQRVEHYNTRGVKWESEIGFGTRDEDGWLNLKALLSSTPTAYRAGRTVGEDWNQAPYGPSFPAPRWPEQSVTRTGDTILVWLPMFSDAAGHAGGSLADTERTALWRNGKLVGESEYAGYGEFAVPPGAADYRLSTSATRSFTDLSTAVESSWTFRSRHAAGDVPVRLPLMAVRFAPPLRVDNSAPAGRSFVVPVRVEPQPGAPAARVQKLTVDISYDGGKTWHAAQVRKGGHDWTATVRHPAGPGYASLRATARDTAGNTVTQRIIQAYRLR</sequence>
<dbReference type="Gene3D" id="3.40.50.200">
    <property type="entry name" value="Peptidase S8/S53 domain"/>
    <property type="match status" value="1"/>
</dbReference>
<proteinExistence type="inferred from homology"/>
<dbReference type="Proteomes" id="UP001235874">
    <property type="component" value="Chromosome"/>
</dbReference>
<dbReference type="GO" id="GO:0005975">
    <property type="term" value="P:carbohydrate metabolic process"/>
    <property type="evidence" value="ECO:0007669"/>
    <property type="project" value="UniProtKB-ARBA"/>
</dbReference>
<evidence type="ECO:0000256" key="1">
    <source>
        <dbReference type="ARBA" id="ARBA00011073"/>
    </source>
</evidence>
<evidence type="ECO:0000256" key="6">
    <source>
        <dbReference type="PROSITE-ProRule" id="PRU01240"/>
    </source>
</evidence>
<dbReference type="InterPro" id="IPR050131">
    <property type="entry name" value="Peptidase_S8_subtilisin-like"/>
</dbReference>
<accession>A0AAJ6L5W3</accession>
<dbReference type="InterPro" id="IPR023828">
    <property type="entry name" value="Peptidase_S8_Ser-AS"/>
</dbReference>
<feature type="active site" description="Charge relay system" evidence="5 6">
    <location>
        <position position="446"/>
    </location>
</feature>
<comment type="similarity">
    <text evidence="1 6 7">Belongs to the peptidase S8 family.</text>
</comment>
<evidence type="ECO:0000313" key="11">
    <source>
        <dbReference type="EMBL" id="WLS47776.1"/>
    </source>
</evidence>
<dbReference type="InterPro" id="IPR017297">
    <property type="entry name" value="Peptidase_S8A_DPH-A"/>
</dbReference>
<dbReference type="InterPro" id="IPR014756">
    <property type="entry name" value="Ig_E-set"/>
</dbReference>
<evidence type="ECO:0000256" key="5">
    <source>
        <dbReference type="PIRSR" id="PIRSR615500-1"/>
    </source>
</evidence>
<dbReference type="PRINTS" id="PR00723">
    <property type="entry name" value="SUBTILISIN"/>
</dbReference>
<dbReference type="EMBL" id="CP130472">
    <property type="protein sequence ID" value="WLS47776.1"/>
    <property type="molecule type" value="Genomic_DNA"/>
</dbReference>
<dbReference type="AlphaFoldDB" id="A0AAJ6L5W3"/>
<dbReference type="SUPFAM" id="SSF52743">
    <property type="entry name" value="Subtilisin-like"/>
    <property type="match status" value="1"/>
</dbReference>
<keyword evidence="4 6" id="KW-0720">Serine protease</keyword>
<evidence type="ECO:0000256" key="9">
    <source>
        <dbReference type="SAM" id="SignalP"/>
    </source>
</evidence>
<feature type="signal peptide" evidence="9">
    <location>
        <begin position="1"/>
        <end position="26"/>
    </location>
</feature>
<evidence type="ECO:0000256" key="3">
    <source>
        <dbReference type="ARBA" id="ARBA00022801"/>
    </source>
</evidence>
<dbReference type="InterPro" id="IPR023827">
    <property type="entry name" value="Peptidase_S8_Asp-AS"/>
</dbReference>
<gene>
    <name evidence="11" type="ORF">Q3V37_11370</name>
</gene>
<name>A0AAJ6L5W3_9ACTN</name>
<evidence type="ECO:0000256" key="8">
    <source>
        <dbReference type="SAM" id="MobiDB-lite"/>
    </source>
</evidence>
<reference evidence="11 12" key="1">
    <citation type="submission" date="2023-07" db="EMBL/GenBank/DDBJ databases">
        <title>Micromonospora profundi TRM 95458 converts glycerol to a new osmotic compound.</title>
        <authorList>
            <person name="Lu D."/>
        </authorList>
    </citation>
    <scope>NUCLEOTIDE SEQUENCE [LARGE SCALE GENOMIC DNA]</scope>
    <source>
        <strain evidence="11 12">TRM95458</strain>
    </source>
</reference>
<dbReference type="GO" id="GO:0004252">
    <property type="term" value="F:serine-type endopeptidase activity"/>
    <property type="evidence" value="ECO:0007669"/>
    <property type="project" value="UniProtKB-UniRule"/>
</dbReference>
<dbReference type="PROSITE" id="PS00137">
    <property type="entry name" value="SUBTILASE_HIS"/>
    <property type="match status" value="1"/>
</dbReference>
<dbReference type="PROSITE" id="PS00138">
    <property type="entry name" value="SUBTILASE_SER"/>
    <property type="match status" value="1"/>
</dbReference>
<dbReference type="KEGG" id="mprn:Q3V37_11370"/>
<dbReference type="RefSeq" id="WP_306273474.1">
    <property type="nucleotide sequence ID" value="NZ_CP130472.1"/>
</dbReference>
<keyword evidence="9" id="KW-0732">Signal</keyword>
<dbReference type="InterPro" id="IPR000209">
    <property type="entry name" value="Peptidase_S8/S53_dom"/>
</dbReference>
<keyword evidence="3 6" id="KW-0378">Hydrolase</keyword>
<keyword evidence="2 6" id="KW-0645">Protease</keyword>
<dbReference type="PROSITE" id="PS00136">
    <property type="entry name" value="SUBTILASE_ASP"/>
    <property type="match status" value="1"/>
</dbReference>
<dbReference type="Gene3D" id="2.60.40.10">
    <property type="entry name" value="Immunoglobulins"/>
    <property type="match status" value="1"/>
</dbReference>
<protein>
    <submittedName>
        <fullName evidence="11">S8 family serine peptidase</fullName>
    </submittedName>
</protein>
<dbReference type="PROSITE" id="PS51892">
    <property type="entry name" value="SUBTILASE"/>
    <property type="match status" value="1"/>
</dbReference>
<dbReference type="InterPro" id="IPR036852">
    <property type="entry name" value="Peptidase_S8/S53_dom_sf"/>
</dbReference>
<evidence type="ECO:0000256" key="4">
    <source>
        <dbReference type="ARBA" id="ARBA00022825"/>
    </source>
</evidence>
<keyword evidence="12" id="KW-1185">Reference proteome</keyword>
<evidence type="ECO:0000313" key="12">
    <source>
        <dbReference type="Proteomes" id="UP001235874"/>
    </source>
</evidence>
<feature type="chain" id="PRO_5042534000" evidence="9">
    <location>
        <begin position="27"/>
        <end position="1121"/>
    </location>
</feature>
<organism evidence="11 12">
    <name type="scientific">Micromonospora profundi</name>
    <dbReference type="NCBI Taxonomy" id="1420889"/>
    <lineage>
        <taxon>Bacteria</taxon>
        <taxon>Bacillati</taxon>
        <taxon>Actinomycetota</taxon>
        <taxon>Actinomycetes</taxon>
        <taxon>Micromonosporales</taxon>
        <taxon>Micromonosporaceae</taxon>
        <taxon>Micromonospora</taxon>
    </lineage>
</organism>
<dbReference type="PANTHER" id="PTHR43806">
    <property type="entry name" value="PEPTIDASE S8"/>
    <property type="match status" value="1"/>
</dbReference>